<sequence>EWRDWSEELGSSVSELIRKSMRFVKDNIGD</sequence>
<evidence type="ECO:0000313" key="1">
    <source>
        <dbReference type="EMBL" id="GAH97864.1"/>
    </source>
</evidence>
<organism evidence="1">
    <name type="scientific">marine sediment metagenome</name>
    <dbReference type="NCBI Taxonomy" id="412755"/>
    <lineage>
        <taxon>unclassified sequences</taxon>
        <taxon>metagenomes</taxon>
        <taxon>ecological metagenomes</taxon>
    </lineage>
</organism>
<dbReference type="AlphaFoldDB" id="X1L603"/>
<feature type="non-terminal residue" evidence="1">
    <location>
        <position position="30"/>
    </location>
</feature>
<name>X1L603_9ZZZZ</name>
<feature type="non-terminal residue" evidence="1">
    <location>
        <position position="1"/>
    </location>
</feature>
<dbReference type="EMBL" id="BARU01049991">
    <property type="protein sequence ID" value="GAH97864.1"/>
    <property type="molecule type" value="Genomic_DNA"/>
</dbReference>
<accession>X1L603</accession>
<reference evidence="1" key="1">
    <citation type="journal article" date="2014" name="Front. Microbiol.">
        <title>High frequency of phylogenetically diverse reductive dehalogenase-homologous genes in deep subseafloor sedimentary metagenomes.</title>
        <authorList>
            <person name="Kawai M."/>
            <person name="Futagami T."/>
            <person name="Toyoda A."/>
            <person name="Takaki Y."/>
            <person name="Nishi S."/>
            <person name="Hori S."/>
            <person name="Arai W."/>
            <person name="Tsubouchi T."/>
            <person name="Morono Y."/>
            <person name="Uchiyama I."/>
            <person name="Ito T."/>
            <person name="Fujiyama A."/>
            <person name="Inagaki F."/>
            <person name="Takami H."/>
        </authorList>
    </citation>
    <scope>NUCLEOTIDE SEQUENCE</scope>
    <source>
        <strain evidence="1">Expedition CK06-06</strain>
    </source>
</reference>
<protein>
    <submittedName>
        <fullName evidence="1">Uncharacterized protein</fullName>
    </submittedName>
</protein>
<proteinExistence type="predicted"/>
<comment type="caution">
    <text evidence="1">The sequence shown here is derived from an EMBL/GenBank/DDBJ whole genome shotgun (WGS) entry which is preliminary data.</text>
</comment>
<gene>
    <name evidence="1" type="ORF">S03H2_73162</name>
</gene>